<evidence type="ECO:0000313" key="1">
    <source>
        <dbReference type="EMBL" id="KKN93669.1"/>
    </source>
</evidence>
<name>A0A0F9UPU9_9ZZZZ</name>
<comment type="caution">
    <text evidence="1">The sequence shown here is derived from an EMBL/GenBank/DDBJ whole genome shotgun (WGS) entry which is preliminary data.</text>
</comment>
<gene>
    <name evidence="1" type="ORF">LCGC14_0195020</name>
</gene>
<sequence length="181" mass="20713">MFVNDYGDTISNQELLEHVCENAVNYDIIQQQGLELLSHYVPHISEQNDTNSHLVVLYTALTNSSYWTHVYIANGQLFLTIAEEFKEELDIDIILNLIQDPSSITVPDEYNEMVNPVSPNDFIAAILFTCTSLLYIAGVAEQDVKFEWITSEYWMELLTGNLELYHPTPSRVFSISISRKT</sequence>
<protein>
    <submittedName>
        <fullName evidence="1">Uncharacterized protein</fullName>
    </submittedName>
</protein>
<accession>A0A0F9UPU9</accession>
<dbReference type="EMBL" id="LAZR01000084">
    <property type="protein sequence ID" value="KKN93669.1"/>
    <property type="molecule type" value="Genomic_DNA"/>
</dbReference>
<dbReference type="AlphaFoldDB" id="A0A0F9UPU9"/>
<reference evidence="1" key="1">
    <citation type="journal article" date="2015" name="Nature">
        <title>Complex archaea that bridge the gap between prokaryotes and eukaryotes.</title>
        <authorList>
            <person name="Spang A."/>
            <person name="Saw J.H."/>
            <person name="Jorgensen S.L."/>
            <person name="Zaremba-Niedzwiedzka K."/>
            <person name="Martijn J."/>
            <person name="Lind A.E."/>
            <person name="van Eijk R."/>
            <person name="Schleper C."/>
            <person name="Guy L."/>
            <person name="Ettema T.J."/>
        </authorList>
    </citation>
    <scope>NUCLEOTIDE SEQUENCE</scope>
</reference>
<organism evidence="1">
    <name type="scientific">marine sediment metagenome</name>
    <dbReference type="NCBI Taxonomy" id="412755"/>
    <lineage>
        <taxon>unclassified sequences</taxon>
        <taxon>metagenomes</taxon>
        <taxon>ecological metagenomes</taxon>
    </lineage>
</organism>
<proteinExistence type="predicted"/>